<dbReference type="AlphaFoldDB" id="A0A227P5H6"/>
<comment type="caution">
    <text evidence="2">The sequence shown here is derived from an EMBL/GenBank/DDBJ whole genome shotgun (WGS) entry which is preliminary data.</text>
</comment>
<accession>A0A227P5H6</accession>
<organism evidence="2 3">
    <name type="scientific">Flavobacterium araucananum</name>
    <dbReference type="NCBI Taxonomy" id="946678"/>
    <lineage>
        <taxon>Bacteria</taxon>
        <taxon>Pseudomonadati</taxon>
        <taxon>Bacteroidota</taxon>
        <taxon>Flavobacteriia</taxon>
        <taxon>Flavobacteriales</taxon>
        <taxon>Flavobacteriaceae</taxon>
        <taxon>Flavobacterium</taxon>
    </lineage>
</organism>
<sequence>MSDKPETNDKPELLNSIIGLIDQTRHFVAKTVNQELTLLYWKIGKSINEEILKNDRADYGKKLIKNLSEELSNRYGSGFNKRNLHSFIKLNTIIQDLTIVHNCKVSY</sequence>
<gene>
    <name evidence="2" type="ORF">B0A64_14720</name>
</gene>
<dbReference type="RefSeq" id="WP_244285410.1">
    <property type="nucleotide sequence ID" value="NZ_MUGS01000030.1"/>
</dbReference>
<proteinExistence type="predicted"/>
<dbReference type="EMBL" id="MUGS01000030">
    <property type="protein sequence ID" value="OXG04446.1"/>
    <property type="molecule type" value="Genomic_DNA"/>
</dbReference>
<protein>
    <recommendedName>
        <fullName evidence="1">YhcG N-terminal domain-containing protein</fullName>
    </recommendedName>
</protein>
<name>A0A227P5H6_9FLAO</name>
<keyword evidence="3" id="KW-1185">Reference proteome</keyword>
<feature type="domain" description="YhcG N-terminal" evidence="1">
    <location>
        <begin position="17"/>
        <end position="102"/>
    </location>
</feature>
<evidence type="ECO:0000313" key="3">
    <source>
        <dbReference type="Proteomes" id="UP000214684"/>
    </source>
</evidence>
<dbReference type="PANTHER" id="PTHR30547">
    <property type="entry name" value="UNCHARACTERIZED PROTEIN YHCG-RELATED"/>
    <property type="match status" value="1"/>
</dbReference>
<evidence type="ECO:0000259" key="1">
    <source>
        <dbReference type="Pfam" id="PF17761"/>
    </source>
</evidence>
<dbReference type="Proteomes" id="UP000214684">
    <property type="component" value="Unassembled WGS sequence"/>
</dbReference>
<dbReference type="InterPro" id="IPR041527">
    <property type="entry name" value="YhcG_N"/>
</dbReference>
<reference evidence="2 3" key="1">
    <citation type="submission" date="2016-11" db="EMBL/GenBank/DDBJ databases">
        <title>Whole genomes of Flavobacteriaceae.</title>
        <authorList>
            <person name="Stine C."/>
            <person name="Li C."/>
            <person name="Tadesse D."/>
        </authorList>
    </citation>
    <scope>NUCLEOTIDE SEQUENCE [LARGE SCALE GENOMIC DNA]</scope>
    <source>
        <strain evidence="2 3">DSM 24704</strain>
    </source>
</reference>
<dbReference type="InterPro" id="IPR053148">
    <property type="entry name" value="PD-DEXK-like_domain"/>
</dbReference>
<evidence type="ECO:0000313" key="2">
    <source>
        <dbReference type="EMBL" id="OXG04446.1"/>
    </source>
</evidence>
<dbReference type="PANTHER" id="PTHR30547:SF5">
    <property type="entry name" value="NUCLEASE YHCG-RELATED"/>
    <property type="match status" value="1"/>
</dbReference>
<dbReference type="Pfam" id="PF17761">
    <property type="entry name" value="DUF1016_N"/>
    <property type="match status" value="1"/>
</dbReference>